<evidence type="ECO:0000259" key="2">
    <source>
        <dbReference type="Pfam" id="PF01261"/>
    </source>
</evidence>
<dbReference type="GO" id="GO:0003906">
    <property type="term" value="F:DNA-(apurinic or apyrimidinic site) endonuclease activity"/>
    <property type="evidence" value="ECO:0007669"/>
    <property type="project" value="TreeGrafter"/>
</dbReference>
<dbReference type="PANTHER" id="PTHR21445">
    <property type="entry name" value="ENDONUCLEASE IV ENDODEOXYRIBONUCLEASE IV"/>
    <property type="match status" value="1"/>
</dbReference>
<dbReference type="GO" id="GO:0003677">
    <property type="term" value="F:DNA binding"/>
    <property type="evidence" value="ECO:0007669"/>
    <property type="project" value="InterPro"/>
</dbReference>
<sequence>MSMLRFGTVGNPLSTPPRPGGTVGGIQRIHELGLGALELAWVRSVRVSEETCQRIREAAAALGIALSVHAPYFINLNAKDRAGYRASKERLMAAARAGFRAGARDIVFHPGAYQGARPERAYETVRRRLQEIIEELREEGVDVILRPETMGKSALFGTLDEVIQLSREVPGVLPCVDFAHLHARAGDGSFNSYAEFAEALKRVAAGLGPRGLQDLHIHVSGIAYTRKGERHHLNLKEADLRYEELLQALIDLGAQGRVLCESPNLEEDALLLQATYRRLLEKASASKAEVG</sequence>
<proteinExistence type="predicted"/>
<dbReference type="RefSeq" id="WP_200808167.1">
    <property type="nucleotide sequence ID" value="NZ_FYEK01000041.1"/>
</dbReference>
<dbReference type="InParanoid" id="A0A212RAR5"/>
<dbReference type="SUPFAM" id="SSF51658">
    <property type="entry name" value="Xylose isomerase-like"/>
    <property type="match status" value="1"/>
</dbReference>
<feature type="domain" description="Xylose isomerase-like TIM barrel" evidence="2">
    <location>
        <begin position="27"/>
        <end position="267"/>
    </location>
</feature>
<name>A0A212RAR5_9CHLR</name>
<evidence type="ECO:0000313" key="3">
    <source>
        <dbReference type="EMBL" id="SNB69317.1"/>
    </source>
</evidence>
<dbReference type="InterPro" id="IPR036237">
    <property type="entry name" value="Xyl_isomerase-like_sf"/>
</dbReference>
<dbReference type="EMBL" id="FYEK01000041">
    <property type="protein sequence ID" value="SNB69317.1"/>
    <property type="molecule type" value="Genomic_DNA"/>
</dbReference>
<keyword evidence="4" id="KW-1185">Reference proteome</keyword>
<organism evidence="3 4">
    <name type="scientific">Thermoflexus hugenholtzii JAD2</name>
    <dbReference type="NCBI Taxonomy" id="877466"/>
    <lineage>
        <taxon>Bacteria</taxon>
        <taxon>Bacillati</taxon>
        <taxon>Chloroflexota</taxon>
        <taxon>Thermoflexia</taxon>
        <taxon>Thermoflexales</taxon>
        <taxon>Thermoflexaceae</taxon>
        <taxon>Thermoflexus</taxon>
    </lineage>
</organism>
<evidence type="ECO:0000256" key="1">
    <source>
        <dbReference type="SAM" id="MobiDB-lite"/>
    </source>
</evidence>
<gene>
    <name evidence="3" type="ORF">SAMN02746019_00015410</name>
</gene>
<accession>A0A212RAR5</accession>
<dbReference type="GO" id="GO:0008270">
    <property type="term" value="F:zinc ion binding"/>
    <property type="evidence" value="ECO:0007669"/>
    <property type="project" value="InterPro"/>
</dbReference>
<keyword evidence="3" id="KW-0540">Nuclease</keyword>
<feature type="region of interest" description="Disordered" evidence="1">
    <location>
        <begin position="1"/>
        <end position="22"/>
    </location>
</feature>
<dbReference type="FunFam" id="3.20.20.150:FF:000017">
    <property type="entry name" value="Endonuclease IV related protein"/>
    <property type="match status" value="1"/>
</dbReference>
<reference evidence="4" key="1">
    <citation type="submission" date="2017-06" db="EMBL/GenBank/DDBJ databases">
        <authorList>
            <person name="Varghese N."/>
            <person name="Submissions S."/>
        </authorList>
    </citation>
    <scope>NUCLEOTIDE SEQUENCE [LARGE SCALE GENOMIC DNA]</scope>
    <source>
        <strain evidence="4">JAD2</strain>
    </source>
</reference>
<dbReference type="SMART" id="SM00518">
    <property type="entry name" value="AP2Ec"/>
    <property type="match status" value="1"/>
</dbReference>
<dbReference type="InterPro" id="IPR013022">
    <property type="entry name" value="Xyl_isomerase-like_TIM-brl"/>
</dbReference>
<protein>
    <submittedName>
        <fullName evidence="3">Endonuclease IV</fullName>
    </submittedName>
</protein>
<dbReference type="InterPro" id="IPR001719">
    <property type="entry name" value="AP_endonuc_2"/>
</dbReference>
<keyword evidence="3" id="KW-0378">Hydrolase</keyword>
<dbReference type="Gene3D" id="3.20.20.150">
    <property type="entry name" value="Divalent-metal-dependent TIM barrel enzymes"/>
    <property type="match status" value="1"/>
</dbReference>
<dbReference type="Proteomes" id="UP000197025">
    <property type="component" value="Unassembled WGS sequence"/>
</dbReference>
<evidence type="ECO:0000313" key="4">
    <source>
        <dbReference type="Proteomes" id="UP000197025"/>
    </source>
</evidence>
<dbReference type="FunCoup" id="A0A212RAR5">
    <property type="interactions" value="123"/>
</dbReference>
<dbReference type="GO" id="GO:0006284">
    <property type="term" value="P:base-excision repair"/>
    <property type="evidence" value="ECO:0007669"/>
    <property type="project" value="TreeGrafter"/>
</dbReference>
<keyword evidence="3" id="KW-0255">Endonuclease</keyword>
<dbReference type="Pfam" id="PF01261">
    <property type="entry name" value="AP_endonuc_2"/>
    <property type="match status" value="1"/>
</dbReference>
<dbReference type="GO" id="GO:0008081">
    <property type="term" value="F:phosphoric diester hydrolase activity"/>
    <property type="evidence" value="ECO:0007669"/>
    <property type="project" value="TreeGrafter"/>
</dbReference>
<dbReference type="AlphaFoldDB" id="A0A212RAR5"/>
<dbReference type="PANTHER" id="PTHR21445:SF0">
    <property type="entry name" value="APURINIC-APYRIMIDINIC ENDONUCLEASE"/>
    <property type="match status" value="1"/>
</dbReference>